<dbReference type="SUPFAM" id="SSF64182">
    <property type="entry name" value="DHH phosphoesterases"/>
    <property type="match status" value="1"/>
</dbReference>
<reference evidence="3 4" key="1">
    <citation type="submission" date="2015-09" db="EMBL/GenBank/DDBJ databases">
        <authorList>
            <consortium name="Pathogen Informatics"/>
        </authorList>
    </citation>
    <scope>NUCLEOTIDE SEQUENCE [LARGE SCALE GENOMIC DNA]</scope>
    <source>
        <strain evidence="3 4">2789STDY5834855</strain>
    </source>
</reference>
<feature type="domain" description="DDH" evidence="1">
    <location>
        <begin position="15"/>
        <end position="162"/>
    </location>
</feature>
<dbReference type="InterPro" id="IPR001667">
    <property type="entry name" value="DDH_dom"/>
</dbReference>
<dbReference type="GO" id="GO:0003676">
    <property type="term" value="F:nucleic acid binding"/>
    <property type="evidence" value="ECO:0007669"/>
    <property type="project" value="InterPro"/>
</dbReference>
<organism evidence="3 4">
    <name type="scientific">Clostridium disporicum</name>
    <dbReference type="NCBI Taxonomy" id="84024"/>
    <lineage>
        <taxon>Bacteria</taxon>
        <taxon>Bacillati</taxon>
        <taxon>Bacillota</taxon>
        <taxon>Clostridia</taxon>
        <taxon>Eubacteriales</taxon>
        <taxon>Clostridiaceae</taxon>
        <taxon>Clostridium</taxon>
    </lineage>
</organism>
<proteinExistence type="predicted"/>
<dbReference type="InterPro" id="IPR003156">
    <property type="entry name" value="DHHA1_dom"/>
</dbReference>
<gene>
    <name evidence="3" type="primary">nrnA_1</name>
    <name evidence="3" type="ORF">ERS852470_00388</name>
</gene>
<dbReference type="Pfam" id="PF01368">
    <property type="entry name" value="DHH"/>
    <property type="match status" value="1"/>
</dbReference>
<accession>A0A174AWH1</accession>
<dbReference type="RefSeq" id="WP_042393853.1">
    <property type="nucleotide sequence ID" value="NZ_CYYT01000007.1"/>
</dbReference>
<dbReference type="Gene3D" id="3.90.1640.10">
    <property type="entry name" value="inorganic pyrophosphatase (n-terminal core)"/>
    <property type="match status" value="1"/>
</dbReference>
<dbReference type="Pfam" id="PF02272">
    <property type="entry name" value="DHHA1"/>
    <property type="match status" value="1"/>
</dbReference>
<dbReference type="OrthoDB" id="9803668at2"/>
<dbReference type="Gene3D" id="3.10.310.30">
    <property type="match status" value="1"/>
</dbReference>
<sequence length="324" mass="35332">MTLSQIAEYILKGKKIGITYHVSPDGDAVGSVLALLNGLKSLNKNCYVISKDSLSDNLKFLKGSEEILGNVVEATNDTDIVVVLDCGNLERVSANLNEFTGTIINIDHHLSNDKYGDINYIDSKAAATAEIVFELLGYMGISFNDENNNTLKEIGTCIYTSIVTDTGAFRHSNVTERTHTISAALKKIGVDNTSIYQNLFDNKDFSRIKLIGKALSSMQLILNGKVALLEIDKDFTADLGIDVGDTSDIISYGLQIKGVEVTLLLKEVEDGVKASLRAKSYVDVRKIAEIFGGGGHVRASGIKIKNISMEEAKYEILNEIQKEL</sequence>
<feature type="domain" description="DHHA1" evidence="2">
    <location>
        <begin position="238"/>
        <end position="322"/>
    </location>
</feature>
<dbReference type="EMBL" id="CYZV01000003">
    <property type="protein sequence ID" value="CUN64457.1"/>
    <property type="molecule type" value="Genomic_DNA"/>
</dbReference>
<keyword evidence="3" id="KW-0378">Hydrolase</keyword>
<name>A0A174AWH1_9CLOT</name>
<dbReference type="InterPro" id="IPR051319">
    <property type="entry name" value="Oligoribo/pAp-PDE_c-di-AMP_PDE"/>
</dbReference>
<dbReference type="Proteomes" id="UP000095558">
    <property type="component" value="Unassembled WGS sequence"/>
</dbReference>
<evidence type="ECO:0000259" key="1">
    <source>
        <dbReference type="Pfam" id="PF01368"/>
    </source>
</evidence>
<dbReference type="InterPro" id="IPR038763">
    <property type="entry name" value="DHH_sf"/>
</dbReference>
<evidence type="ECO:0000313" key="3">
    <source>
        <dbReference type="EMBL" id="CUN64457.1"/>
    </source>
</evidence>
<protein>
    <submittedName>
        <fullName evidence="3">DHH subfamily 1 protein</fullName>
        <ecNumber evidence="3">3.1.-.-</ecNumber>
    </submittedName>
</protein>
<dbReference type="GO" id="GO:0016787">
    <property type="term" value="F:hydrolase activity"/>
    <property type="evidence" value="ECO:0007669"/>
    <property type="project" value="UniProtKB-KW"/>
</dbReference>
<evidence type="ECO:0000313" key="4">
    <source>
        <dbReference type="Proteomes" id="UP000095558"/>
    </source>
</evidence>
<dbReference type="PANTHER" id="PTHR47618:SF1">
    <property type="entry name" value="BIFUNCTIONAL OLIGORIBONUCLEASE AND PAP PHOSPHATASE NRNA"/>
    <property type="match status" value="1"/>
</dbReference>
<dbReference type="GeneID" id="83010427"/>
<dbReference type="AlphaFoldDB" id="A0A174AWH1"/>
<dbReference type="EC" id="3.1.-.-" evidence="3"/>
<dbReference type="PANTHER" id="PTHR47618">
    <property type="entry name" value="BIFUNCTIONAL OLIGORIBONUCLEASE AND PAP PHOSPHATASE NRNA"/>
    <property type="match status" value="1"/>
</dbReference>
<evidence type="ECO:0000259" key="2">
    <source>
        <dbReference type="Pfam" id="PF02272"/>
    </source>
</evidence>